<protein>
    <recommendedName>
        <fullName evidence="1">Hydantoinase/oxoprolinase N-terminal domain-containing protein</fullName>
    </recommendedName>
</protein>
<name>A0A565C634_9BRAS</name>
<organism evidence="2 3">
    <name type="scientific">Arabis nemorensis</name>
    <dbReference type="NCBI Taxonomy" id="586526"/>
    <lineage>
        <taxon>Eukaryota</taxon>
        <taxon>Viridiplantae</taxon>
        <taxon>Streptophyta</taxon>
        <taxon>Embryophyta</taxon>
        <taxon>Tracheophyta</taxon>
        <taxon>Spermatophyta</taxon>
        <taxon>Magnoliopsida</taxon>
        <taxon>eudicotyledons</taxon>
        <taxon>Gunneridae</taxon>
        <taxon>Pentapetalae</taxon>
        <taxon>rosids</taxon>
        <taxon>malvids</taxon>
        <taxon>Brassicales</taxon>
        <taxon>Brassicaceae</taxon>
        <taxon>Arabideae</taxon>
        <taxon>Arabis</taxon>
    </lineage>
</organism>
<gene>
    <name evidence="2" type="ORF">ANE_LOCUS19550</name>
</gene>
<evidence type="ECO:0000259" key="1">
    <source>
        <dbReference type="Pfam" id="PF05378"/>
    </source>
</evidence>
<comment type="caution">
    <text evidence="2">The sequence shown here is derived from an EMBL/GenBank/DDBJ whole genome shotgun (WGS) entry which is preliminary data.</text>
</comment>
<dbReference type="GO" id="GO:0005829">
    <property type="term" value="C:cytosol"/>
    <property type="evidence" value="ECO:0007669"/>
    <property type="project" value="TreeGrafter"/>
</dbReference>
<proteinExistence type="predicted"/>
<reference evidence="2" key="1">
    <citation type="submission" date="2019-07" db="EMBL/GenBank/DDBJ databases">
        <authorList>
            <person name="Dittberner H."/>
        </authorList>
    </citation>
    <scope>NUCLEOTIDE SEQUENCE [LARGE SCALE GENOMIC DNA]</scope>
</reference>
<dbReference type="AlphaFoldDB" id="A0A565C634"/>
<dbReference type="InterPro" id="IPR045079">
    <property type="entry name" value="Oxoprolinase-like"/>
</dbReference>
<dbReference type="PANTHER" id="PTHR11365:SF2">
    <property type="entry name" value="5-OXOPROLINASE"/>
    <property type="match status" value="1"/>
</dbReference>
<accession>A0A565C634</accession>
<dbReference type="GO" id="GO:0006749">
    <property type="term" value="P:glutathione metabolic process"/>
    <property type="evidence" value="ECO:0007669"/>
    <property type="project" value="TreeGrafter"/>
</dbReference>
<dbReference type="GO" id="GO:0017168">
    <property type="term" value="F:5-oxoprolinase (ATP-hydrolyzing) activity"/>
    <property type="evidence" value="ECO:0007669"/>
    <property type="project" value="TreeGrafter"/>
</dbReference>
<evidence type="ECO:0000313" key="3">
    <source>
        <dbReference type="Proteomes" id="UP000489600"/>
    </source>
</evidence>
<dbReference type="InterPro" id="IPR008040">
    <property type="entry name" value="Hydant_A_N"/>
</dbReference>
<dbReference type="OrthoDB" id="3643at2759"/>
<dbReference type="Proteomes" id="UP000489600">
    <property type="component" value="Unassembled WGS sequence"/>
</dbReference>
<dbReference type="Pfam" id="PF05378">
    <property type="entry name" value="Hydant_A_N"/>
    <property type="match status" value="1"/>
</dbReference>
<dbReference type="EMBL" id="CABITT030000006">
    <property type="protein sequence ID" value="VVB09106.1"/>
    <property type="molecule type" value="Genomic_DNA"/>
</dbReference>
<sequence>MGSVTEGKLRFCIDRGGTFTDVYAEIPGLSDGRVLKLLSVDPANYDDAPVEGIRRILEEYTGKKIPRTSKIPTDKIQWIRMGTTVATNALLERKGERIALCVTKGFKDLLQIGNQARPDIFDLTVAKPSNLYEEVIEVDERIELALEKGDNSGGLIKGVSGELLRVVKTVDEEALKPVTLKILVCQTSGFV</sequence>
<dbReference type="PANTHER" id="PTHR11365">
    <property type="entry name" value="5-OXOPROLINASE RELATED"/>
    <property type="match status" value="1"/>
</dbReference>
<feature type="domain" description="Hydantoinase/oxoprolinase N-terminal" evidence="1">
    <location>
        <begin position="10"/>
        <end position="177"/>
    </location>
</feature>
<evidence type="ECO:0000313" key="2">
    <source>
        <dbReference type="EMBL" id="VVB09106.1"/>
    </source>
</evidence>
<keyword evidence="3" id="KW-1185">Reference proteome</keyword>